<reference evidence="2" key="1">
    <citation type="submission" date="2015-04" db="UniProtKB">
        <authorList>
            <consortium name="EnsemblPlants"/>
        </authorList>
    </citation>
    <scope>IDENTIFICATION</scope>
    <source>
        <strain evidence="2">SL10</strain>
    </source>
</reference>
<sequence>MVAVAVAGERGGGGRARRRLLLAPRLSPTPAAGRAAKYGGSPSGSRAGASGGWDRDDGRDPESSSWRRAPCR</sequence>
<evidence type="ECO:0000256" key="1">
    <source>
        <dbReference type="SAM" id="MobiDB-lite"/>
    </source>
</evidence>
<evidence type="ECO:0000313" key="2">
    <source>
        <dbReference type="EnsemblPlants" id="ONIVA03G43620.1"/>
    </source>
</evidence>
<proteinExistence type="predicted"/>
<keyword evidence="3" id="KW-1185">Reference proteome</keyword>
<dbReference type="HOGENOM" id="CLU_2726534_0_0_1"/>
<reference evidence="2" key="2">
    <citation type="submission" date="2018-04" db="EMBL/GenBank/DDBJ databases">
        <title>OnivRS2 (Oryza nivara Reference Sequence Version 2).</title>
        <authorList>
            <person name="Zhang J."/>
            <person name="Kudrna D."/>
            <person name="Lee S."/>
            <person name="Talag J."/>
            <person name="Rajasekar S."/>
            <person name="Welchert J."/>
            <person name="Hsing Y.-I."/>
            <person name="Wing R.A."/>
        </authorList>
    </citation>
    <scope>NUCLEOTIDE SEQUENCE [LARGE SCALE GENOMIC DNA]</scope>
    <source>
        <strain evidence="2">SL10</strain>
    </source>
</reference>
<feature type="compositionally biased region" description="Low complexity" evidence="1">
    <location>
        <begin position="39"/>
        <end position="48"/>
    </location>
</feature>
<organism evidence="2">
    <name type="scientific">Oryza nivara</name>
    <name type="common">Indian wild rice</name>
    <name type="synonym">Oryza sativa f. spontanea</name>
    <dbReference type="NCBI Taxonomy" id="4536"/>
    <lineage>
        <taxon>Eukaryota</taxon>
        <taxon>Viridiplantae</taxon>
        <taxon>Streptophyta</taxon>
        <taxon>Embryophyta</taxon>
        <taxon>Tracheophyta</taxon>
        <taxon>Spermatophyta</taxon>
        <taxon>Magnoliopsida</taxon>
        <taxon>Liliopsida</taxon>
        <taxon>Poales</taxon>
        <taxon>Poaceae</taxon>
        <taxon>BOP clade</taxon>
        <taxon>Oryzoideae</taxon>
        <taxon>Oryzeae</taxon>
        <taxon>Oryzinae</taxon>
        <taxon>Oryza</taxon>
    </lineage>
</organism>
<protein>
    <submittedName>
        <fullName evidence="2">Uncharacterized protein</fullName>
    </submittedName>
</protein>
<dbReference type="EnsemblPlants" id="ONIVA03G43620.1">
    <property type="protein sequence ID" value="ONIVA03G43620.1"/>
    <property type="gene ID" value="ONIVA03G43620"/>
</dbReference>
<name>A0A0E0GWR4_ORYNI</name>
<feature type="region of interest" description="Disordered" evidence="1">
    <location>
        <begin position="1"/>
        <end position="72"/>
    </location>
</feature>
<accession>A0A0E0GWR4</accession>
<dbReference type="Gramene" id="ONIVA03G43620.1">
    <property type="protein sequence ID" value="ONIVA03G43620.1"/>
    <property type="gene ID" value="ONIVA03G43620"/>
</dbReference>
<dbReference type="Proteomes" id="UP000006591">
    <property type="component" value="Chromosome 3"/>
</dbReference>
<feature type="compositionally biased region" description="Basic and acidic residues" evidence="1">
    <location>
        <begin position="53"/>
        <end position="62"/>
    </location>
</feature>
<dbReference type="AlphaFoldDB" id="A0A0E0GWR4"/>
<evidence type="ECO:0000313" key="3">
    <source>
        <dbReference type="Proteomes" id="UP000006591"/>
    </source>
</evidence>